<dbReference type="PANTHER" id="PTHR37299">
    <property type="entry name" value="TRANSCRIPTIONAL REGULATOR-RELATED"/>
    <property type="match status" value="1"/>
</dbReference>
<dbReference type="GO" id="GO:0000156">
    <property type="term" value="F:phosphorelay response regulator activity"/>
    <property type="evidence" value="ECO:0007669"/>
    <property type="project" value="InterPro"/>
</dbReference>
<dbReference type="EMBL" id="VJNE01000008">
    <property type="protein sequence ID" value="MZG28018.1"/>
    <property type="molecule type" value="Genomic_DNA"/>
</dbReference>
<dbReference type="Proteomes" id="UP000472380">
    <property type="component" value="Unassembled WGS sequence"/>
</dbReference>
<gene>
    <name evidence="4" type="ORF">FM068_05370</name>
</gene>
<sequence>MRWPPRAAGPFAHSGAENEKGRCAYTVAVVDDDLRQCRILADMIADAPFSSFDILTFQSVPDLESFQAHHGPVDICLMDVRMDDDAGRFSDGIEAVSRLFPEGCGTQVIYVTGYVEYATPVYETPHVYFLLKPVQAEQLYAALGKALERLASQTGAYLPVTCGGAVRRLPVGKIIYLESNRRKVIVHMVDDTVETYAKLSDFEDQLPPNFVRSHMSFLVNMNYLEWVDGKTATLSTGIQLPVSRQRSVATREAFHRHLRGFL</sequence>
<evidence type="ECO:0000259" key="2">
    <source>
        <dbReference type="PROSITE" id="PS50110"/>
    </source>
</evidence>
<feature type="domain" description="HTH LytTR-type" evidence="3">
    <location>
        <begin position="158"/>
        <end position="256"/>
    </location>
</feature>
<name>A0A6L8Q3X9_9ACTN</name>
<protein>
    <submittedName>
        <fullName evidence="4">Response regulator transcription factor</fullName>
    </submittedName>
</protein>
<comment type="caution">
    <text evidence="4">The sequence shown here is derived from an EMBL/GenBank/DDBJ whole genome shotgun (WGS) entry which is preliminary data.</text>
</comment>
<dbReference type="SUPFAM" id="SSF52172">
    <property type="entry name" value="CheY-like"/>
    <property type="match status" value="1"/>
</dbReference>
<dbReference type="PROSITE" id="PS50930">
    <property type="entry name" value="HTH_LYTTR"/>
    <property type="match status" value="1"/>
</dbReference>
<dbReference type="PANTHER" id="PTHR37299:SF1">
    <property type="entry name" value="STAGE 0 SPORULATION PROTEIN A HOMOLOG"/>
    <property type="match status" value="1"/>
</dbReference>
<proteinExistence type="predicted"/>
<feature type="domain" description="Response regulatory" evidence="2">
    <location>
        <begin position="26"/>
        <end position="147"/>
    </location>
</feature>
<evidence type="ECO:0000313" key="4">
    <source>
        <dbReference type="EMBL" id="MZG28018.1"/>
    </source>
</evidence>
<dbReference type="Gene3D" id="3.40.50.2300">
    <property type="match status" value="1"/>
</dbReference>
<dbReference type="InterPro" id="IPR011006">
    <property type="entry name" value="CheY-like_superfamily"/>
</dbReference>
<accession>A0A6L8Q3X9</accession>
<keyword evidence="1" id="KW-0597">Phosphoprotein</keyword>
<dbReference type="PROSITE" id="PS50110">
    <property type="entry name" value="RESPONSE_REGULATORY"/>
    <property type="match status" value="1"/>
</dbReference>
<dbReference type="AlphaFoldDB" id="A0A6L8Q3X9"/>
<dbReference type="Pfam" id="PF00072">
    <property type="entry name" value="Response_reg"/>
    <property type="match status" value="1"/>
</dbReference>
<dbReference type="InterPro" id="IPR007492">
    <property type="entry name" value="LytTR_DNA-bd_dom"/>
</dbReference>
<organism evidence="4 5">
    <name type="scientific">Adlercreutzia equolifaciens</name>
    <dbReference type="NCBI Taxonomy" id="446660"/>
    <lineage>
        <taxon>Bacteria</taxon>
        <taxon>Bacillati</taxon>
        <taxon>Actinomycetota</taxon>
        <taxon>Coriobacteriia</taxon>
        <taxon>Eggerthellales</taxon>
        <taxon>Eggerthellaceae</taxon>
        <taxon>Adlercreutzia</taxon>
    </lineage>
</organism>
<evidence type="ECO:0000256" key="1">
    <source>
        <dbReference type="PROSITE-ProRule" id="PRU00169"/>
    </source>
</evidence>
<evidence type="ECO:0000313" key="5">
    <source>
        <dbReference type="Proteomes" id="UP000472380"/>
    </source>
</evidence>
<dbReference type="Gene3D" id="2.40.50.1020">
    <property type="entry name" value="LytTr DNA-binding domain"/>
    <property type="match status" value="1"/>
</dbReference>
<reference evidence="4 5" key="1">
    <citation type="submission" date="2019-07" db="EMBL/GenBank/DDBJ databases">
        <title>Draft genome sequence of Adlercreutzia equolifaciens IPLA 37004, a human intestinal strain that does not produces equol from daidzein.</title>
        <authorList>
            <person name="Vazquez L."/>
            <person name="Florez A.B."/>
            <person name="Mayo B."/>
        </authorList>
    </citation>
    <scope>NUCLEOTIDE SEQUENCE [LARGE SCALE GENOMIC DNA]</scope>
    <source>
        <strain evidence="4 5">IPLA 37004</strain>
    </source>
</reference>
<dbReference type="GO" id="GO:0003677">
    <property type="term" value="F:DNA binding"/>
    <property type="evidence" value="ECO:0007669"/>
    <property type="project" value="InterPro"/>
</dbReference>
<dbReference type="SMART" id="SM00448">
    <property type="entry name" value="REC"/>
    <property type="match status" value="1"/>
</dbReference>
<feature type="modified residue" description="4-aspartylphosphate" evidence="1">
    <location>
        <position position="79"/>
    </location>
</feature>
<dbReference type="InterPro" id="IPR046947">
    <property type="entry name" value="LytR-like"/>
</dbReference>
<dbReference type="SMART" id="SM00850">
    <property type="entry name" value="LytTR"/>
    <property type="match status" value="1"/>
</dbReference>
<dbReference type="InterPro" id="IPR001789">
    <property type="entry name" value="Sig_transdc_resp-reg_receiver"/>
</dbReference>
<evidence type="ECO:0000259" key="3">
    <source>
        <dbReference type="PROSITE" id="PS50930"/>
    </source>
</evidence>
<dbReference type="Pfam" id="PF04397">
    <property type="entry name" value="LytTR"/>
    <property type="match status" value="1"/>
</dbReference>